<gene>
    <name evidence="11" type="ordered locus">TREPR_1925</name>
</gene>
<evidence type="ECO:0000256" key="10">
    <source>
        <dbReference type="ARBA" id="ARBA00032441"/>
    </source>
</evidence>
<proteinExistence type="inferred from homology"/>
<evidence type="ECO:0000256" key="7">
    <source>
        <dbReference type="ARBA" id="ARBA00022741"/>
    </source>
</evidence>
<keyword evidence="8" id="KW-0067">ATP-binding</keyword>
<dbReference type="InterPro" id="IPR027417">
    <property type="entry name" value="P-loop_NTPase"/>
</dbReference>
<evidence type="ECO:0000256" key="3">
    <source>
        <dbReference type="ARBA" id="ARBA00019010"/>
    </source>
</evidence>
<dbReference type="NCBIfam" id="TIGR00150">
    <property type="entry name" value="T6A_YjeE"/>
    <property type="match status" value="1"/>
</dbReference>
<sequence>MAIGERIAANLKKGSIVALYGTLGAGKTCITKGIGRFLGIDEAITSPSYTIISEYTTRHPDILPFYHIDAYRLEGDDDFIALGGEELLFGEGISVIEWSERLKSTIPAGAITVTITLLEDGHRHITIEGLETLK</sequence>
<keyword evidence="6" id="KW-0479">Metal-binding</keyword>
<dbReference type="SUPFAM" id="SSF52540">
    <property type="entry name" value="P-loop containing nucleoside triphosphate hydrolases"/>
    <property type="match status" value="1"/>
</dbReference>
<evidence type="ECO:0000256" key="2">
    <source>
        <dbReference type="ARBA" id="ARBA00007599"/>
    </source>
</evidence>
<dbReference type="AlphaFoldDB" id="F5YL15"/>
<keyword evidence="5" id="KW-0819">tRNA processing</keyword>
<dbReference type="GO" id="GO:0046872">
    <property type="term" value="F:metal ion binding"/>
    <property type="evidence" value="ECO:0007669"/>
    <property type="project" value="UniProtKB-KW"/>
</dbReference>
<dbReference type="Gene3D" id="3.40.50.300">
    <property type="entry name" value="P-loop containing nucleotide triphosphate hydrolases"/>
    <property type="match status" value="1"/>
</dbReference>
<dbReference type="KEGG" id="tpi:TREPR_1925"/>
<evidence type="ECO:0000256" key="5">
    <source>
        <dbReference type="ARBA" id="ARBA00022694"/>
    </source>
</evidence>
<keyword evidence="7" id="KW-0547">Nucleotide-binding</keyword>
<dbReference type="GO" id="GO:0002949">
    <property type="term" value="P:tRNA threonylcarbamoyladenosine modification"/>
    <property type="evidence" value="ECO:0007669"/>
    <property type="project" value="InterPro"/>
</dbReference>
<keyword evidence="12" id="KW-1185">Reference proteome</keyword>
<evidence type="ECO:0000256" key="6">
    <source>
        <dbReference type="ARBA" id="ARBA00022723"/>
    </source>
</evidence>
<organism evidence="11 12">
    <name type="scientific">Treponema primitia (strain ATCC BAA-887 / DSM 12427 / ZAS-2)</name>
    <dbReference type="NCBI Taxonomy" id="545694"/>
    <lineage>
        <taxon>Bacteria</taxon>
        <taxon>Pseudomonadati</taxon>
        <taxon>Spirochaetota</taxon>
        <taxon>Spirochaetia</taxon>
        <taxon>Spirochaetales</taxon>
        <taxon>Treponemataceae</taxon>
        <taxon>Treponema</taxon>
    </lineage>
</organism>
<dbReference type="GO" id="GO:0005737">
    <property type="term" value="C:cytoplasm"/>
    <property type="evidence" value="ECO:0007669"/>
    <property type="project" value="UniProtKB-SubCell"/>
</dbReference>
<comment type="subcellular location">
    <subcellularLocation>
        <location evidence="1">Cytoplasm</location>
    </subcellularLocation>
</comment>
<evidence type="ECO:0000313" key="11">
    <source>
        <dbReference type="EMBL" id="AEF85160.1"/>
    </source>
</evidence>
<evidence type="ECO:0000313" key="12">
    <source>
        <dbReference type="Proteomes" id="UP000009223"/>
    </source>
</evidence>
<dbReference type="HOGENOM" id="CLU_087829_5_2_12"/>
<dbReference type="eggNOG" id="COG0802">
    <property type="taxonomic scope" value="Bacteria"/>
</dbReference>
<dbReference type="PANTHER" id="PTHR33540:SF2">
    <property type="entry name" value="TRNA THREONYLCARBAMOYLADENOSINE BIOSYNTHESIS PROTEIN TSAE"/>
    <property type="match status" value="1"/>
</dbReference>
<evidence type="ECO:0000256" key="8">
    <source>
        <dbReference type="ARBA" id="ARBA00022840"/>
    </source>
</evidence>
<dbReference type="STRING" id="545694.TREPR_1925"/>
<reference evidence="12" key="1">
    <citation type="submission" date="2009-12" db="EMBL/GenBank/DDBJ databases">
        <title>Complete sequence of Treponema primitia strain ZAS-2.</title>
        <authorList>
            <person name="Tetu S.G."/>
            <person name="Matson E."/>
            <person name="Ren Q."/>
            <person name="Seshadri R."/>
            <person name="Elbourne L."/>
            <person name="Hassan K.A."/>
            <person name="Durkin A."/>
            <person name="Radune D."/>
            <person name="Mohamoud Y."/>
            <person name="Shay R."/>
            <person name="Jin S."/>
            <person name="Zhang X."/>
            <person name="Lucey K."/>
            <person name="Ballor N.R."/>
            <person name="Ottesen E."/>
            <person name="Rosenthal R."/>
            <person name="Allen A."/>
            <person name="Leadbetter J.R."/>
            <person name="Paulsen I.T."/>
        </authorList>
    </citation>
    <scope>NUCLEOTIDE SEQUENCE [LARGE SCALE GENOMIC DNA]</scope>
    <source>
        <strain evidence="12">ATCC BAA-887 / DSM 12427 / ZAS-2</strain>
    </source>
</reference>
<dbReference type="Proteomes" id="UP000009223">
    <property type="component" value="Chromosome"/>
</dbReference>
<evidence type="ECO:0000256" key="4">
    <source>
        <dbReference type="ARBA" id="ARBA00022490"/>
    </source>
</evidence>
<accession>F5YL15</accession>
<dbReference type="InterPro" id="IPR003442">
    <property type="entry name" value="T6A_TsaE"/>
</dbReference>
<dbReference type="PANTHER" id="PTHR33540">
    <property type="entry name" value="TRNA THREONYLCARBAMOYLADENOSINE BIOSYNTHESIS PROTEIN TSAE"/>
    <property type="match status" value="1"/>
</dbReference>
<keyword evidence="4" id="KW-0963">Cytoplasm</keyword>
<dbReference type="Pfam" id="PF02367">
    <property type="entry name" value="TsaE"/>
    <property type="match status" value="1"/>
</dbReference>
<protein>
    <recommendedName>
        <fullName evidence="3">tRNA threonylcarbamoyladenosine biosynthesis protein TsaE</fullName>
    </recommendedName>
    <alternativeName>
        <fullName evidence="10">t(6)A37 threonylcarbamoyladenosine biosynthesis protein TsaE</fullName>
    </alternativeName>
</protein>
<evidence type="ECO:0000256" key="1">
    <source>
        <dbReference type="ARBA" id="ARBA00004496"/>
    </source>
</evidence>
<dbReference type="EMBL" id="CP001843">
    <property type="protein sequence ID" value="AEF85160.1"/>
    <property type="molecule type" value="Genomic_DNA"/>
</dbReference>
<reference evidence="11 12" key="2">
    <citation type="journal article" date="2011" name="ISME J.">
        <title>RNA-seq reveals cooperative metabolic interactions between two termite-gut spirochete species in co-culture.</title>
        <authorList>
            <person name="Rosenthal A.Z."/>
            <person name="Matson E.G."/>
            <person name="Eldar A."/>
            <person name="Leadbetter J.R."/>
        </authorList>
    </citation>
    <scope>NUCLEOTIDE SEQUENCE [LARGE SCALE GENOMIC DNA]</scope>
    <source>
        <strain evidence="12">ATCC BAA-887 / DSM 12427 / ZAS-2</strain>
    </source>
</reference>
<dbReference type="OrthoDB" id="9815896at2"/>
<keyword evidence="9" id="KW-0460">Magnesium</keyword>
<name>F5YL15_TREPZ</name>
<dbReference type="GO" id="GO:0005524">
    <property type="term" value="F:ATP binding"/>
    <property type="evidence" value="ECO:0007669"/>
    <property type="project" value="UniProtKB-KW"/>
</dbReference>
<evidence type="ECO:0000256" key="9">
    <source>
        <dbReference type="ARBA" id="ARBA00022842"/>
    </source>
</evidence>
<comment type="similarity">
    <text evidence="2">Belongs to the TsaE family.</text>
</comment>